<evidence type="ECO:0000313" key="4">
    <source>
        <dbReference type="Proteomes" id="UP000076643"/>
    </source>
</evidence>
<dbReference type="PATRIC" id="fig|1365250.3.peg.2134"/>
<dbReference type="Proteomes" id="UP000076643">
    <property type="component" value="Unassembled WGS sequence"/>
</dbReference>
<evidence type="ECO:0000256" key="2">
    <source>
        <dbReference type="SAM" id="Phobius"/>
    </source>
</evidence>
<feature type="region of interest" description="Disordered" evidence="1">
    <location>
        <begin position="1"/>
        <end position="21"/>
    </location>
</feature>
<keyword evidence="2" id="KW-1133">Transmembrane helix</keyword>
<dbReference type="EMBL" id="AUYB01000100">
    <property type="protein sequence ID" value="KZN39024.1"/>
    <property type="molecule type" value="Genomic_DNA"/>
</dbReference>
<keyword evidence="4" id="KW-1185">Reference proteome</keyword>
<dbReference type="AlphaFoldDB" id="A0A166WY49"/>
<feature type="compositionally biased region" description="Basic and acidic residues" evidence="1">
    <location>
        <begin position="42"/>
        <end position="61"/>
    </location>
</feature>
<reference evidence="3 4" key="1">
    <citation type="submission" date="2013-07" db="EMBL/GenBank/DDBJ databases">
        <title>Comparative Genomic and Metabolomic Analysis of Twelve Strains of Pseudoalteromonas luteoviolacea.</title>
        <authorList>
            <person name="Vynne N.G."/>
            <person name="Mansson M."/>
            <person name="Gram L."/>
        </authorList>
    </citation>
    <scope>NUCLEOTIDE SEQUENCE [LARGE SCALE GENOMIC DNA]</scope>
    <source>
        <strain evidence="3 4">DSM 6061</strain>
    </source>
</reference>
<evidence type="ECO:0000313" key="3">
    <source>
        <dbReference type="EMBL" id="KZN39024.1"/>
    </source>
</evidence>
<accession>A0A166WY49</accession>
<protein>
    <submittedName>
        <fullName evidence="3">Uncharacterized protein</fullName>
    </submittedName>
</protein>
<sequence>MCAAPRARQPSRGKPVDYQSAMNETLSAEKRTVFAKKANAAYERRHPNEENEMPFKKNKEERKTKAIVHRIELILLLIVIAAIGIRVLFMTD</sequence>
<feature type="region of interest" description="Disordered" evidence="1">
    <location>
        <begin position="40"/>
        <end position="61"/>
    </location>
</feature>
<dbReference type="RefSeq" id="WP_063356147.1">
    <property type="nucleotide sequence ID" value="NZ_AQHB01000049.1"/>
</dbReference>
<evidence type="ECO:0000256" key="1">
    <source>
        <dbReference type="SAM" id="MobiDB-lite"/>
    </source>
</evidence>
<keyword evidence="2" id="KW-0812">Transmembrane</keyword>
<keyword evidence="2" id="KW-0472">Membrane</keyword>
<gene>
    <name evidence="3" type="ORF">N475_14530</name>
</gene>
<feature type="transmembrane region" description="Helical" evidence="2">
    <location>
        <begin position="67"/>
        <end position="89"/>
    </location>
</feature>
<organism evidence="3 4">
    <name type="scientific">Pseudoalteromonas luteoviolacea DSM 6061</name>
    <dbReference type="NCBI Taxonomy" id="1365250"/>
    <lineage>
        <taxon>Bacteria</taxon>
        <taxon>Pseudomonadati</taxon>
        <taxon>Pseudomonadota</taxon>
        <taxon>Gammaproteobacteria</taxon>
        <taxon>Alteromonadales</taxon>
        <taxon>Pseudoalteromonadaceae</taxon>
        <taxon>Pseudoalteromonas</taxon>
    </lineage>
</organism>
<name>A0A166WY49_9GAMM</name>
<comment type="caution">
    <text evidence="3">The sequence shown here is derived from an EMBL/GenBank/DDBJ whole genome shotgun (WGS) entry which is preliminary data.</text>
</comment>
<proteinExistence type="predicted"/>